<feature type="transmembrane region" description="Helical" evidence="2">
    <location>
        <begin position="278"/>
        <end position="296"/>
    </location>
</feature>
<comment type="caution">
    <text evidence="3">The sequence shown here is derived from an EMBL/GenBank/DDBJ whole genome shotgun (WGS) entry which is preliminary data.</text>
</comment>
<evidence type="ECO:0000313" key="3">
    <source>
        <dbReference type="EMBL" id="PSC69912.1"/>
    </source>
</evidence>
<reference evidence="3 4" key="1">
    <citation type="journal article" date="2018" name="Plant J.">
        <title>Genome sequences of Chlorella sorokiniana UTEX 1602 and Micractinium conductrix SAG 241.80: implications to maltose excretion by a green alga.</title>
        <authorList>
            <person name="Arriola M.B."/>
            <person name="Velmurugan N."/>
            <person name="Zhang Y."/>
            <person name="Plunkett M.H."/>
            <person name="Hondzo H."/>
            <person name="Barney B.M."/>
        </authorList>
    </citation>
    <scope>NUCLEOTIDE SEQUENCE [LARGE SCALE GENOMIC DNA]</scope>
    <source>
        <strain evidence="3 4">SAG 241.80</strain>
    </source>
</reference>
<feature type="transmembrane region" description="Helical" evidence="2">
    <location>
        <begin position="175"/>
        <end position="193"/>
    </location>
</feature>
<dbReference type="OrthoDB" id="514618at2759"/>
<keyword evidence="2" id="KW-0812">Transmembrane</keyword>
<keyword evidence="4" id="KW-1185">Reference proteome</keyword>
<accession>A0A2P6V756</accession>
<feature type="transmembrane region" description="Helical" evidence="2">
    <location>
        <begin position="245"/>
        <end position="272"/>
    </location>
</feature>
<dbReference type="AlphaFoldDB" id="A0A2P6V756"/>
<proteinExistence type="predicted"/>
<evidence type="ECO:0000313" key="4">
    <source>
        <dbReference type="Proteomes" id="UP000239649"/>
    </source>
</evidence>
<name>A0A2P6V756_9CHLO</name>
<feature type="region of interest" description="Disordered" evidence="1">
    <location>
        <begin position="1"/>
        <end position="63"/>
    </location>
</feature>
<dbReference type="EMBL" id="LHPF02000023">
    <property type="protein sequence ID" value="PSC69912.1"/>
    <property type="molecule type" value="Genomic_DNA"/>
</dbReference>
<feature type="transmembrane region" description="Helical" evidence="2">
    <location>
        <begin position="80"/>
        <end position="102"/>
    </location>
</feature>
<feature type="transmembrane region" description="Helical" evidence="2">
    <location>
        <begin position="122"/>
        <end position="141"/>
    </location>
</feature>
<gene>
    <name evidence="3" type="ORF">C2E20_6610</name>
</gene>
<protein>
    <submittedName>
        <fullName evidence="3">Uncharacterized protein</fullName>
    </submittedName>
</protein>
<evidence type="ECO:0000256" key="2">
    <source>
        <dbReference type="SAM" id="Phobius"/>
    </source>
</evidence>
<sequence>MESSGPAEMVTTRSGRGTGLALPAESRVRRSVRSPIVLDSMAQSGEGERAGPSSPASGRPERRRRSAAAFSVGVAGAQRAVAASLFCYLAWFALLLTGTAAYEGEPVRVKSRDLPLHWFDRLFRFAGTALLLVVWLARAAGTVVASPRSGRQPAAAATADALLVWWPAGMYAAQAALRMIIYKLHAAGIIFAPGRFARDASLSHPPHVMSDHILLGAAVHAGLAAEAALGALQAGRAGASALSSLLLRAYTAAAAALAALVAAECYFTARYFHPPLEILLGAALGAALFQLPLVAYTRAVSIQQQHSQSTFAVNVQACPALFCGQEHKLPPKKTVPHWKPQAAAG</sequence>
<organism evidence="3 4">
    <name type="scientific">Micractinium conductrix</name>
    <dbReference type="NCBI Taxonomy" id="554055"/>
    <lineage>
        <taxon>Eukaryota</taxon>
        <taxon>Viridiplantae</taxon>
        <taxon>Chlorophyta</taxon>
        <taxon>core chlorophytes</taxon>
        <taxon>Trebouxiophyceae</taxon>
        <taxon>Chlorellales</taxon>
        <taxon>Chlorellaceae</taxon>
        <taxon>Chlorella clade</taxon>
        <taxon>Micractinium</taxon>
    </lineage>
</organism>
<dbReference type="Proteomes" id="UP000239649">
    <property type="component" value="Unassembled WGS sequence"/>
</dbReference>
<feature type="transmembrane region" description="Helical" evidence="2">
    <location>
        <begin position="213"/>
        <end position="233"/>
    </location>
</feature>
<keyword evidence="2" id="KW-0472">Membrane</keyword>
<keyword evidence="2" id="KW-1133">Transmembrane helix</keyword>
<evidence type="ECO:0000256" key="1">
    <source>
        <dbReference type="SAM" id="MobiDB-lite"/>
    </source>
</evidence>